<feature type="region of interest" description="Disordered" evidence="1">
    <location>
        <begin position="1"/>
        <end position="41"/>
    </location>
</feature>
<evidence type="ECO:0000256" key="1">
    <source>
        <dbReference type="SAM" id="MobiDB-lite"/>
    </source>
</evidence>
<feature type="compositionally biased region" description="Polar residues" evidence="1">
    <location>
        <begin position="1"/>
        <end position="12"/>
    </location>
</feature>
<evidence type="ECO:0000313" key="3">
    <source>
        <dbReference type="Proteomes" id="UP000054241"/>
    </source>
</evidence>
<reference evidence="2 3" key="1">
    <citation type="submission" date="2015-10" db="EMBL/GenBank/DDBJ databases">
        <title>Draft genome sequence of Streptomyces cellostaticus DSM 40189, type strain for the species Streptomyces cellostaticus.</title>
        <authorList>
            <person name="Ruckert C."/>
            <person name="Winkler A."/>
            <person name="Kalinowski J."/>
            <person name="Kampfer P."/>
            <person name="Glaeser S."/>
        </authorList>
    </citation>
    <scope>NUCLEOTIDE SEQUENCE [LARGE SCALE GENOMIC DNA]</scope>
    <source>
        <strain evidence="2 3">DSM 40189</strain>
    </source>
</reference>
<accession>A0A101N3A3</accession>
<organism evidence="2 3">
    <name type="scientific">Streptomyces cellostaticus</name>
    <dbReference type="NCBI Taxonomy" id="67285"/>
    <lineage>
        <taxon>Bacteria</taxon>
        <taxon>Bacillati</taxon>
        <taxon>Actinomycetota</taxon>
        <taxon>Actinomycetes</taxon>
        <taxon>Kitasatosporales</taxon>
        <taxon>Streptomycetaceae</taxon>
        <taxon>Streptomyces</taxon>
    </lineage>
</organism>
<name>A0A101N3A3_9ACTN</name>
<dbReference type="EMBL" id="LMWL01000117">
    <property type="protein sequence ID" value="KUM85755.1"/>
    <property type="molecule type" value="Genomic_DNA"/>
</dbReference>
<protein>
    <submittedName>
        <fullName evidence="2">Uncharacterized protein</fullName>
    </submittedName>
</protein>
<dbReference type="Proteomes" id="UP000054241">
    <property type="component" value="Unassembled WGS sequence"/>
</dbReference>
<feature type="compositionally biased region" description="Low complexity" evidence="1">
    <location>
        <begin position="25"/>
        <end position="41"/>
    </location>
</feature>
<dbReference type="AlphaFoldDB" id="A0A101N3A3"/>
<comment type="caution">
    <text evidence="2">The sequence shown here is derived from an EMBL/GenBank/DDBJ whole genome shotgun (WGS) entry which is preliminary data.</text>
</comment>
<evidence type="ECO:0000313" key="2">
    <source>
        <dbReference type="EMBL" id="KUM85755.1"/>
    </source>
</evidence>
<sequence length="73" mass="7223">MAPKSTTVTRSFKSGRAVPKRVTNGARHTSSASESSGGVSSNSAAIAAAGSCWGTTCAARSAQVKAPIKAVEA</sequence>
<gene>
    <name evidence="2" type="ORF">AQI88_41630</name>
</gene>
<keyword evidence="3" id="KW-1185">Reference proteome</keyword>
<proteinExistence type="predicted"/>